<dbReference type="PROSITE" id="PS50157">
    <property type="entry name" value="ZINC_FINGER_C2H2_2"/>
    <property type="match status" value="1"/>
</dbReference>
<feature type="compositionally biased region" description="Basic and acidic residues" evidence="2">
    <location>
        <begin position="209"/>
        <end position="224"/>
    </location>
</feature>
<keyword evidence="1" id="KW-0863">Zinc-finger</keyword>
<evidence type="ECO:0000313" key="5">
    <source>
        <dbReference type="Proteomes" id="UP000078541"/>
    </source>
</evidence>
<proteinExistence type="predicted"/>
<dbReference type="InterPro" id="IPR036236">
    <property type="entry name" value="Znf_C2H2_sf"/>
</dbReference>
<dbReference type="EMBL" id="KQ981490">
    <property type="protein sequence ID" value="KYN41198.1"/>
    <property type="molecule type" value="Genomic_DNA"/>
</dbReference>
<feature type="compositionally biased region" description="Low complexity" evidence="2">
    <location>
        <begin position="51"/>
        <end position="60"/>
    </location>
</feature>
<protein>
    <submittedName>
        <fullName evidence="4">Nuclear fragile X mental retardation-interacting protein 1</fullName>
    </submittedName>
</protein>
<organism evidence="4 5">
    <name type="scientific">Trachymyrmex septentrionalis</name>
    <dbReference type="NCBI Taxonomy" id="34720"/>
    <lineage>
        <taxon>Eukaryota</taxon>
        <taxon>Metazoa</taxon>
        <taxon>Ecdysozoa</taxon>
        <taxon>Arthropoda</taxon>
        <taxon>Hexapoda</taxon>
        <taxon>Insecta</taxon>
        <taxon>Pterygota</taxon>
        <taxon>Neoptera</taxon>
        <taxon>Endopterygota</taxon>
        <taxon>Hymenoptera</taxon>
        <taxon>Apocrita</taxon>
        <taxon>Aculeata</taxon>
        <taxon>Formicoidea</taxon>
        <taxon>Formicidae</taxon>
        <taxon>Myrmicinae</taxon>
        <taxon>Trachymyrmex</taxon>
    </lineage>
</organism>
<dbReference type="InterPro" id="IPR013087">
    <property type="entry name" value="Znf_C2H2_type"/>
</dbReference>
<dbReference type="GO" id="GO:0000492">
    <property type="term" value="P:box C/D snoRNP assembly"/>
    <property type="evidence" value="ECO:0007669"/>
    <property type="project" value="TreeGrafter"/>
</dbReference>
<feature type="compositionally biased region" description="Basic and acidic residues" evidence="2">
    <location>
        <begin position="515"/>
        <end position="524"/>
    </location>
</feature>
<dbReference type="Gene3D" id="3.30.160.60">
    <property type="entry name" value="Classic Zinc Finger"/>
    <property type="match status" value="1"/>
</dbReference>
<feature type="compositionally biased region" description="Basic and acidic residues" evidence="2">
    <location>
        <begin position="260"/>
        <end position="274"/>
    </location>
</feature>
<dbReference type="InterPro" id="IPR019496">
    <property type="entry name" value="NUFIP1_cons_dom"/>
</dbReference>
<feature type="compositionally biased region" description="Low complexity" evidence="2">
    <location>
        <begin position="97"/>
        <end position="107"/>
    </location>
</feature>
<feature type="region of interest" description="Disordered" evidence="2">
    <location>
        <begin position="1"/>
        <end position="156"/>
    </location>
</feature>
<dbReference type="GO" id="GO:0005634">
    <property type="term" value="C:nucleus"/>
    <property type="evidence" value="ECO:0007669"/>
    <property type="project" value="TreeGrafter"/>
</dbReference>
<evidence type="ECO:0000259" key="3">
    <source>
        <dbReference type="PROSITE" id="PS50157"/>
    </source>
</evidence>
<dbReference type="PROSITE" id="PS00028">
    <property type="entry name" value="ZINC_FINGER_C2H2_1"/>
    <property type="match status" value="1"/>
</dbReference>
<dbReference type="SUPFAM" id="SSF57667">
    <property type="entry name" value="beta-beta-alpha zinc fingers"/>
    <property type="match status" value="1"/>
</dbReference>
<feature type="compositionally biased region" description="Polar residues" evidence="2">
    <location>
        <begin position="135"/>
        <end position="144"/>
    </location>
</feature>
<reference evidence="4 5" key="1">
    <citation type="submission" date="2016-03" db="EMBL/GenBank/DDBJ databases">
        <title>Trachymyrmex septentrionalis WGS genome.</title>
        <authorList>
            <person name="Nygaard S."/>
            <person name="Hu H."/>
            <person name="Boomsma J."/>
            <person name="Zhang G."/>
        </authorList>
    </citation>
    <scope>NUCLEOTIDE SEQUENCE [LARGE SCALE GENOMIC DNA]</scope>
    <source>
        <strain evidence="4">Tsep2-gDNA-1</strain>
        <tissue evidence="4">Whole body</tissue>
    </source>
</reference>
<dbReference type="Proteomes" id="UP000078541">
    <property type="component" value="Unassembled WGS sequence"/>
</dbReference>
<dbReference type="GO" id="GO:0008270">
    <property type="term" value="F:zinc ion binding"/>
    <property type="evidence" value="ECO:0007669"/>
    <property type="project" value="UniProtKB-KW"/>
</dbReference>
<feature type="compositionally biased region" description="Polar residues" evidence="2">
    <location>
        <begin position="225"/>
        <end position="238"/>
    </location>
</feature>
<dbReference type="PANTHER" id="PTHR13309">
    <property type="entry name" value="NUCLEAR FRAGILE X MENTAL RETARDATION PROTEIN INTERACTING PROTEIN 1"/>
    <property type="match status" value="1"/>
</dbReference>
<dbReference type="STRING" id="34720.A0A195FLB0"/>
<feature type="domain" description="C2H2-type" evidence="3">
    <location>
        <begin position="285"/>
        <end position="307"/>
    </location>
</feature>
<sequence>MSPLNRGPLMAPRLPPAGTRQLPPPRFAGRLAPPPPPHGMPPRMLPPPLNPMFGPSGPRQRLPPPPPRPVGGVSRPNGMLPRFPGGPRARGMAPIVPSMGPRGSGLPRGPPMRPWPRRMPLPQMMPPIRIRYNMGNGNTKSKTMGNPKKGKIEELELKKPWMTDEIRNEIQRKNKLYAKAKKNKDAVEWEEFKDLRNKVTRMIRDAKNEYLAKHPEQGNQKTDDNNTNESRGVQKTVNSTEQSEQTEQKEETQPSSKAHLYPDSEDLHDMRDENYVSSDDDNKTYYCEVCDRDFPSEDDLSDHKRIHMICGIDGCTFSAHPSLVEKHISMQHRSGLYQKLKNLSTPEDIEKWIKERKKKYPTEDNIKLRKAEELEKVQRGEVIKQNYNIRSKTNKMTNVREKKRRPRKRYIRETNSNCIRTEETYRGLRPFAGITDLQEETAIYLDEQVEQTNFCGKEIDISDEDDIPHASTTPEYVSQTAAESTNLATVTSSLILPNLVADYESEDSDDGPEEVSIKKRKTEENLQDDITENTIHEENSTQVCEKVSNTQSCTNADDESNNKFQNTVATDQNKQSRELNRVVSNKNEKFVRRYHNQLLEKLLSRSIQHERNLICQCVKYIIENNFFDIN</sequence>
<accession>A0A195FLB0</accession>
<feature type="region of interest" description="Disordered" evidence="2">
    <location>
        <begin position="209"/>
        <end position="278"/>
    </location>
</feature>
<dbReference type="SMART" id="SM00355">
    <property type="entry name" value="ZnF_C2H2"/>
    <property type="match status" value="2"/>
</dbReference>
<feature type="region of interest" description="Disordered" evidence="2">
    <location>
        <begin position="503"/>
        <end position="527"/>
    </location>
</feature>
<dbReference type="GO" id="GO:0003723">
    <property type="term" value="F:RNA binding"/>
    <property type="evidence" value="ECO:0007669"/>
    <property type="project" value="InterPro"/>
</dbReference>
<keyword evidence="1" id="KW-0862">Zinc</keyword>
<feature type="compositionally biased region" description="Acidic residues" evidence="2">
    <location>
        <begin position="503"/>
        <end position="513"/>
    </location>
</feature>
<dbReference type="AlphaFoldDB" id="A0A195FLB0"/>
<feature type="compositionally biased region" description="Pro residues" evidence="2">
    <location>
        <begin position="108"/>
        <end position="125"/>
    </location>
</feature>
<dbReference type="Pfam" id="PF12874">
    <property type="entry name" value="zf-met"/>
    <property type="match status" value="1"/>
</dbReference>
<dbReference type="InterPro" id="IPR039136">
    <property type="entry name" value="NUFIP1-like"/>
</dbReference>
<gene>
    <name evidence="4" type="ORF">ALC56_04349</name>
</gene>
<dbReference type="Pfam" id="PF10453">
    <property type="entry name" value="NUFIP1"/>
    <property type="match status" value="1"/>
</dbReference>
<keyword evidence="5" id="KW-1185">Reference proteome</keyword>
<dbReference type="PANTHER" id="PTHR13309:SF0">
    <property type="entry name" value="FMR1-INTERACTING PROTEIN NUFIP1"/>
    <property type="match status" value="1"/>
</dbReference>
<name>A0A195FLB0_9HYME</name>
<feature type="compositionally biased region" description="Pro residues" evidence="2">
    <location>
        <begin position="22"/>
        <end position="50"/>
    </location>
</feature>
<evidence type="ECO:0000256" key="2">
    <source>
        <dbReference type="SAM" id="MobiDB-lite"/>
    </source>
</evidence>
<evidence type="ECO:0000256" key="1">
    <source>
        <dbReference type="PROSITE-ProRule" id="PRU00042"/>
    </source>
</evidence>
<keyword evidence="1" id="KW-0479">Metal-binding</keyword>
<evidence type="ECO:0000313" key="4">
    <source>
        <dbReference type="EMBL" id="KYN41198.1"/>
    </source>
</evidence>